<dbReference type="Proteomes" id="UP001155010">
    <property type="component" value="Unassembled WGS sequence"/>
</dbReference>
<name>A0A9X2U8N2_9BACT</name>
<organism evidence="2 3">
    <name type="scientific">Salinibacter ruber</name>
    <dbReference type="NCBI Taxonomy" id="146919"/>
    <lineage>
        <taxon>Bacteria</taxon>
        <taxon>Pseudomonadati</taxon>
        <taxon>Rhodothermota</taxon>
        <taxon>Rhodothermia</taxon>
        <taxon>Rhodothermales</taxon>
        <taxon>Salinibacteraceae</taxon>
        <taxon>Salinibacter</taxon>
    </lineage>
</organism>
<proteinExistence type="predicted"/>
<evidence type="ECO:0000256" key="1">
    <source>
        <dbReference type="SAM" id="MobiDB-lite"/>
    </source>
</evidence>
<reference evidence="2" key="1">
    <citation type="submission" date="2022-08" db="EMBL/GenBank/DDBJ databases">
        <title>Genomic Encyclopedia of Type Strains, Phase V (KMG-V): Genome sequencing to study the core and pangenomes of soil and plant-associated prokaryotes.</title>
        <authorList>
            <person name="Whitman W."/>
        </authorList>
    </citation>
    <scope>NUCLEOTIDE SEQUENCE</scope>
    <source>
        <strain evidence="2">SP2017</strain>
    </source>
</reference>
<dbReference type="EMBL" id="JANUBB010000006">
    <property type="protein sequence ID" value="MCS3951824.1"/>
    <property type="molecule type" value="Genomic_DNA"/>
</dbReference>
<protein>
    <submittedName>
        <fullName evidence="2">Uncharacterized protein</fullName>
    </submittedName>
</protein>
<gene>
    <name evidence="2" type="ORF">GGP83_001776</name>
</gene>
<sequence>MATPYQNRPLRQGAPLQEGVPLHEDGPLQEGVPLQEVGLDVKALRKSAQAFRRTEGLQSETTEVPPHRRRWDAFRSKVVSFRFVSGSVLGGTITHLAGSPDAVGPDAAGYLARVGTITGSRLVNTGVRHGASAALELKLKSPEPRGPLGARLKQAAVQKLTTRTTSGQRVPAVGEMAGTYGAILTRGRLYHGQWRPGRAATSAAVAIGFKVAWAAGSELAKSLW</sequence>
<accession>A0A9X2U8N2</accession>
<evidence type="ECO:0000313" key="3">
    <source>
        <dbReference type="Proteomes" id="UP001155010"/>
    </source>
</evidence>
<dbReference type="AlphaFoldDB" id="A0A9X2U8N2"/>
<dbReference type="RefSeq" id="WP_259081885.1">
    <property type="nucleotide sequence ID" value="NZ_JANTZN010000005.1"/>
</dbReference>
<evidence type="ECO:0000313" key="2">
    <source>
        <dbReference type="EMBL" id="MCS3951824.1"/>
    </source>
</evidence>
<feature type="region of interest" description="Disordered" evidence="1">
    <location>
        <begin position="1"/>
        <end position="30"/>
    </location>
</feature>
<comment type="caution">
    <text evidence="2">The sequence shown here is derived from an EMBL/GenBank/DDBJ whole genome shotgun (WGS) entry which is preliminary data.</text>
</comment>